<gene>
    <name evidence="21" type="ORF">PVAP13_2NG428500</name>
</gene>
<accession>A0A8T0VIT6</accession>
<keyword evidence="10" id="KW-0106">Calcium</keyword>
<evidence type="ECO:0000256" key="15">
    <source>
        <dbReference type="ARBA" id="ARBA00047899"/>
    </source>
</evidence>
<dbReference type="PROSITE" id="PS00107">
    <property type="entry name" value="PROTEIN_KINASE_ATP"/>
    <property type="match status" value="1"/>
</dbReference>
<keyword evidence="22" id="KW-1185">Reference proteome</keyword>
<evidence type="ECO:0000256" key="11">
    <source>
        <dbReference type="ARBA" id="ARBA00022840"/>
    </source>
</evidence>
<dbReference type="SUPFAM" id="SSF56112">
    <property type="entry name" value="Protein kinase-like (PK-like)"/>
    <property type="match status" value="1"/>
</dbReference>
<dbReference type="FunFam" id="3.30.200.20:FF:000462">
    <property type="entry name" value="Calcium-dependent protein kinase 24"/>
    <property type="match status" value="1"/>
</dbReference>
<evidence type="ECO:0000256" key="17">
    <source>
        <dbReference type="PROSITE-ProRule" id="PRU10141"/>
    </source>
</evidence>
<dbReference type="PANTHER" id="PTHR24349">
    <property type="entry name" value="SERINE/THREONINE-PROTEIN KINASE"/>
    <property type="match status" value="1"/>
</dbReference>
<evidence type="ECO:0000256" key="8">
    <source>
        <dbReference type="ARBA" id="ARBA00022741"/>
    </source>
</evidence>
<dbReference type="Proteomes" id="UP000823388">
    <property type="component" value="Chromosome 2N"/>
</dbReference>
<evidence type="ECO:0000256" key="13">
    <source>
        <dbReference type="ARBA" id="ARBA00023288"/>
    </source>
</evidence>
<dbReference type="InterPro" id="IPR018247">
    <property type="entry name" value="EF_Hand_1_Ca_BS"/>
</dbReference>
<dbReference type="SUPFAM" id="SSF47473">
    <property type="entry name" value="EF-hand"/>
    <property type="match status" value="1"/>
</dbReference>
<dbReference type="FunFam" id="1.10.238.10:FF:000050">
    <property type="entry name" value="Calcium-dependent protein kinase 7"/>
    <property type="match status" value="1"/>
</dbReference>
<dbReference type="SMART" id="SM00054">
    <property type="entry name" value="EFh"/>
    <property type="match status" value="4"/>
</dbReference>
<keyword evidence="3" id="KW-0723">Serine/threonine-protein kinase</keyword>
<dbReference type="AlphaFoldDB" id="A0A8T0VIT6"/>
<evidence type="ECO:0000256" key="2">
    <source>
        <dbReference type="ARBA" id="ARBA00012513"/>
    </source>
</evidence>
<feature type="region of interest" description="Disordered" evidence="18">
    <location>
        <begin position="34"/>
        <end position="59"/>
    </location>
</feature>
<comment type="catalytic activity">
    <reaction evidence="15">
        <text>L-threonyl-[protein] + ATP = O-phospho-L-threonyl-[protein] + ADP + H(+)</text>
        <dbReference type="Rhea" id="RHEA:46608"/>
        <dbReference type="Rhea" id="RHEA-COMP:11060"/>
        <dbReference type="Rhea" id="RHEA-COMP:11605"/>
        <dbReference type="ChEBI" id="CHEBI:15378"/>
        <dbReference type="ChEBI" id="CHEBI:30013"/>
        <dbReference type="ChEBI" id="CHEBI:30616"/>
        <dbReference type="ChEBI" id="CHEBI:61977"/>
        <dbReference type="ChEBI" id="CHEBI:456216"/>
        <dbReference type="EC" id="2.7.11.1"/>
    </reaction>
</comment>
<keyword evidence="5" id="KW-0519">Myristate</keyword>
<keyword evidence="9" id="KW-0418">Kinase</keyword>
<evidence type="ECO:0000256" key="18">
    <source>
        <dbReference type="SAM" id="MobiDB-lite"/>
    </source>
</evidence>
<dbReference type="Pfam" id="PF00069">
    <property type="entry name" value="Pkinase"/>
    <property type="match status" value="1"/>
</dbReference>
<evidence type="ECO:0000313" key="22">
    <source>
        <dbReference type="Proteomes" id="UP000823388"/>
    </source>
</evidence>
<feature type="domain" description="EF-hand" evidence="20">
    <location>
        <begin position="474"/>
        <end position="509"/>
    </location>
</feature>
<evidence type="ECO:0000256" key="16">
    <source>
        <dbReference type="ARBA" id="ARBA00048679"/>
    </source>
</evidence>
<dbReference type="Gene3D" id="1.10.238.10">
    <property type="entry name" value="EF-hand"/>
    <property type="match status" value="2"/>
</dbReference>
<keyword evidence="6" id="KW-0479">Metal-binding</keyword>
<feature type="domain" description="EF-hand" evidence="20">
    <location>
        <begin position="370"/>
        <end position="405"/>
    </location>
</feature>
<evidence type="ECO:0000256" key="9">
    <source>
        <dbReference type="ARBA" id="ARBA00022777"/>
    </source>
</evidence>
<dbReference type="InterPro" id="IPR002048">
    <property type="entry name" value="EF_hand_dom"/>
</dbReference>
<organism evidence="21 22">
    <name type="scientific">Panicum virgatum</name>
    <name type="common">Blackwell switchgrass</name>
    <dbReference type="NCBI Taxonomy" id="38727"/>
    <lineage>
        <taxon>Eukaryota</taxon>
        <taxon>Viridiplantae</taxon>
        <taxon>Streptophyta</taxon>
        <taxon>Embryophyta</taxon>
        <taxon>Tracheophyta</taxon>
        <taxon>Spermatophyta</taxon>
        <taxon>Magnoliopsida</taxon>
        <taxon>Liliopsida</taxon>
        <taxon>Poales</taxon>
        <taxon>Poaceae</taxon>
        <taxon>PACMAD clade</taxon>
        <taxon>Panicoideae</taxon>
        <taxon>Panicodae</taxon>
        <taxon>Paniceae</taxon>
        <taxon>Panicinae</taxon>
        <taxon>Panicum</taxon>
        <taxon>Panicum sect. Hiantes</taxon>
    </lineage>
</organism>
<feature type="binding site" evidence="17">
    <location>
        <position position="103"/>
    </location>
    <ligand>
        <name>ATP</name>
        <dbReference type="ChEBI" id="CHEBI:30616"/>
    </ligand>
</feature>
<keyword evidence="11 17" id="KW-0067">ATP-binding</keyword>
<dbReference type="PROSITE" id="PS00108">
    <property type="entry name" value="PROTEIN_KINASE_ST"/>
    <property type="match status" value="1"/>
</dbReference>
<evidence type="ECO:0000256" key="14">
    <source>
        <dbReference type="ARBA" id="ARBA00024334"/>
    </source>
</evidence>
<dbReference type="GO" id="GO:0016020">
    <property type="term" value="C:membrane"/>
    <property type="evidence" value="ECO:0007669"/>
    <property type="project" value="UniProtKB-SubCell"/>
</dbReference>
<dbReference type="CDD" id="cd00051">
    <property type="entry name" value="EFh"/>
    <property type="match status" value="1"/>
</dbReference>
<dbReference type="InterPro" id="IPR000719">
    <property type="entry name" value="Prot_kinase_dom"/>
</dbReference>
<feature type="compositionally biased region" description="Basic residues" evidence="18">
    <location>
        <begin position="46"/>
        <end position="57"/>
    </location>
</feature>
<evidence type="ECO:0000256" key="12">
    <source>
        <dbReference type="ARBA" id="ARBA00023136"/>
    </source>
</evidence>
<evidence type="ECO:0000259" key="20">
    <source>
        <dbReference type="PROSITE" id="PS50222"/>
    </source>
</evidence>
<evidence type="ECO:0000256" key="1">
    <source>
        <dbReference type="ARBA" id="ARBA00004635"/>
    </source>
</evidence>
<dbReference type="InterPro" id="IPR011009">
    <property type="entry name" value="Kinase-like_dom_sf"/>
</dbReference>
<dbReference type="Gene3D" id="1.10.510.10">
    <property type="entry name" value="Transferase(Phosphotransferase) domain 1"/>
    <property type="match status" value="1"/>
</dbReference>
<comment type="similarity">
    <text evidence="14">Belongs to the protein kinase superfamily. Ser/Thr protein kinase family. CDPK subfamily.</text>
</comment>
<keyword evidence="4" id="KW-0808">Transferase</keyword>
<evidence type="ECO:0000259" key="19">
    <source>
        <dbReference type="PROSITE" id="PS50011"/>
    </source>
</evidence>
<keyword evidence="13" id="KW-0449">Lipoprotein</keyword>
<dbReference type="InterPro" id="IPR008271">
    <property type="entry name" value="Ser/Thr_kinase_AS"/>
</dbReference>
<dbReference type="EC" id="2.7.11.1" evidence="2"/>
<name>A0A8T0VIT6_PANVG</name>
<comment type="subcellular location">
    <subcellularLocation>
        <location evidence="1">Membrane</location>
        <topology evidence="1">Lipid-anchor</topology>
    </subcellularLocation>
</comment>
<evidence type="ECO:0000313" key="21">
    <source>
        <dbReference type="EMBL" id="KAG2636162.1"/>
    </source>
</evidence>
<proteinExistence type="inferred from homology"/>
<dbReference type="EMBL" id="CM029040">
    <property type="protein sequence ID" value="KAG2636162.1"/>
    <property type="molecule type" value="Genomic_DNA"/>
</dbReference>
<dbReference type="InterPro" id="IPR050205">
    <property type="entry name" value="CDPK_Ser/Thr_kinases"/>
</dbReference>
<dbReference type="Pfam" id="PF13499">
    <property type="entry name" value="EF-hand_7"/>
    <property type="match status" value="2"/>
</dbReference>
<keyword evidence="12" id="KW-0472">Membrane</keyword>
<dbReference type="GO" id="GO:0004674">
    <property type="term" value="F:protein serine/threonine kinase activity"/>
    <property type="evidence" value="ECO:0007669"/>
    <property type="project" value="UniProtKB-KW"/>
</dbReference>
<keyword evidence="7" id="KW-0677">Repeat</keyword>
<evidence type="ECO:0000256" key="6">
    <source>
        <dbReference type="ARBA" id="ARBA00022723"/>
    </source>
</evidence>
<dbReference type="PROSITE" id="PS50011">
    <property type="entry name" value="PROTEIN_KINASE_DOM"/>
    <property type="match status" value="1"/>
</dbReference>
<keyword evidence="8 17" id="KW-0547">Nucleotide-binding</keyword>
<dbReference type="InterPro" id="IPR011992">
    <property type="entry name" value="EF-hand-dom_pair"/>
</dbReference>
<protein>
    <recommendedName>
        <fullName evidence="2">non-specific serine/threonine protein kinase</fullName>
        <ecNumber evidence="2">2.7.11.1</ecNumber>
    </recommendedName>
</protein>
<reference evidence="21" key="1">
    <citation type="submission" date="2020-05" db="EMBL/GenBank/DDBJ databases">
        <title>WGS assembly of Panicum virgatum.</title>
        <authorList>
            <person name="Lovell J.T."/>
            <person name="Jenkins J."/>
            <person name="Shu S."/>
            <person name="Juenger T.E."/>
            <person name="Schmutz J."/>
        </authorList>
    </citation>
    <scope>NUCLEOTIDE SEQUENCE</scope>
    <source>
        <strain evidence="21">AP13</strain>
    </source>
</reference>
<dbReference type="InterPro" id="IPR017441">
    <property type="entry name" value="Protein_kinase_ATP_BS"/>
</dbReference>
<dbReference type="CDD" id="cd05117">
    <property type="entry name" value="STKc_CAMK"/>
    <property type="match status" value="1"/>
</dbReference>
<feature type="domain" description="Protein kinase" evidence="19">
    <location>
        <begin position="74"/>
        <end position="327"/>
    </location>
</feature>
<sequence>MGGCYSAIAATKLKMLRRGGRGGAAIIPVTSRDGPCCSPDSDAKERKKKGGKGRKHAPILGDAGAVDPDFVRRYRLGAELGCGEFGVTRRCEDAATGEALACKTIRRKRLLLRRAGPDADDVRREVEITRRMSELGEGRVVRLLEACEDDDGVHLVMEPCEGGELFDRIFEREHYSERAAAKLARTIVEVVQLCHDNGVMHRDLKPENFLFVNKSEDSPLKAIDFGLSVFFKPGDRFTEVVLKRNYGPEIDVWSAGVILHILLCGFPPLWGYSDEKIAQSILRGGINLQRDPWPKVSQNAKDLVRRMLDPDPRTRLTAKQVLEHPWLKNADKASNVSLGEVVRSSLKQFSSMNKFKKKALGVVAMNLPVEEIDKYTQMFNTMDKDNDGNLSLEELKEGFRINGQPVPEEEIKMLVTDGNGTLDCEEFVTVLLHIKKMSNDEYLPKAFKFFDKDGNGFIEIEELMEALGDGELKPNGKVINDIISEVDKDKDGRISYPEFELMMKGGSDSRNGSRRYSRANFDSLSHRLCKDTL</sequence>
<dbReference type="PROSITE" id="PS50222">
    <property type="entry name" value="EF_HAND_2"/>
    <property type="match status" value="3"/>
</dbReference>
<dbReference type="GO" id="GO:0005509">
    <property type="term" value="F:calcium ion binding"/>
    <property type="evidence" value="ECO:0007669"/>
    <property type="project" value="InterPro"/>
</dbReference>
<dbReference type="FunFam" id="1.10.510.10:FF:000067">
    <property type="entry name" value="calcium-dependent protein kinase 13"/>
    <property type="match status" value="1"/>
</dbReference>
<evidence type="ECO:0000256" key="5">
    <source>
        <dbReference type="ARBA" id="ARBA00022707"/>
    </source>
</evidence>
<comment type="caution">
    <text evidence="21">The sequence shown here is derived from an EMBL/GenBank/DDBJ whole genome shotgun (WGS) entry which is preliminary data.</text>
</comment>
<dbReference type="PROSITE" id="PS00018">
    <property type="entry name" value="EF_HAND_1"/>
    <property type="match status" value="3"/>
</dbReference>
<evidence type="ECO:0000256" key="4">
    <source>
        <dbReference type="ARBA" id="ARBA00022679"/>
    </source>
</evidence>
<comment type="catalytic activity">
    <reaction evidence="16">
        <text>L-seryl-[protein] + ATP = O-phospho-L-seryl-[protein] + ADP + H(+)</text>
        <dbReference type="Rhea" id="RHEA:17989"/>
        <dbReference type="Rhea" id="RHEA-COMP:9863"/>
        <dbReference type="Rhea" id="RHEA-COMP:11604"/>
        <dbReference type="ChEBI" id="CHEBI:15378"/>
        <dbReference type="ChEBI" id="CHEBI:29999"/>
        <dbReference type="ChEBI" id="CHEBI:30616"/>
        <dbReference type="ChEBI" id="CHEBI:83421"/>
        <dbReference type="ChEBI" id="CHEBI:456216"/>
        <dbReference type="EC" id="2.7.11.1"/>
    </reaction>
</comment>
<evidence type="ECO:0000256" key="10">
    <source>
        <dbReference type="ARBA" id="ARBA00022837"/>
    </source>
</evidence>
<dbReference type="SMART" id="SM00220">
    <property type="entry name" value="S_TKc"/>
    <property type="match status" value="1"/>
</dbReference>
<evidence type="ECO:0000256" key="3">
    <source>
        <dbReference type="ARBA" id="ARBA00022527"/>
    </source>
</evidence>
<evidence type="ECO:0000256" key="7">
    <source>
        <dbReference type="ARBA" id="ARBA00022737"/>
    </source>
</evidence>
<dbReference type="GO" id="GO:0005524">
    <property type="term" value="F:ATP binding"/>
    <property type="evidence" value="ECO:0007669"/>
    <property type="project" value="UniProtKB-UniRule"/>
</dbReference>
<feature type="domain" description="EF-hand" evidence="20">
    <location>
        <begin position="438"/>
        <end position="473"/>
    </location>
</feature>
<dbReference type="Gene3D" id="3.30.200.20">
    <property type="entry name" value="Phosphorylase Kinase, domain 1"/>
    <property type="match status" value="1"/>
</dbReference>